<dbReference type="OrthoDB" id="7060422at2"/>
<accession>A0A2T5C166</accession>
<feature type="transmembrane region" description="Helical" evidence="1">
    <location>
        <begin position="86"/>
        <end position="105"/>
    </location>
</feature>
<keyword evidence="1" id="KW-0472">Membrane</keyword>
<dbReference type="EMBL" id="QAAD01000009">
    <property type="protein sequence ID" value="PTN08368.1"/>
    <property type="molecule type" value="Genomic_DNA"/>
</dbReference>
<keyword evidence="1" id="KW-1133">Transmembrane helix</keyword>
<evidence type="ECO:0000313" key="2">
    <source>
        <dbReference type="EMBL" id="PTN08368.1"/>
    </source>
</evidence>
<evidence type="ECO:0000313" key="3">
    <source>
        <dbReference type="Proteomes" id="UP000243525"/>
    </source>
</evidence>
<feature type="transmembrane region" description="Helical" evidence="1">
    <location>
        <begin position="117"/>
        <end position="139"/>
    </location>
</feature>
<organism evidence="2 3">
    <name type="scientific">Mangrovibacterium marinum</name>
    <dbReference type="NCBI Taxonomy" id="1639118"/>
    <lineage>
        <taxon>Bacteria</taxon>
        <taxon>Pseudomonadati</taxon>
        <taxon>Bacteroidota</taxon>
        <taxon>Bacteroidia</taxon>
        <taxon>Marinilabiliales</taxon>
        <taxon>Prolixibacteraceae</taxon>
        <taxon>Mangrovibacterium</taxon>
    </lineage>
</organism>
<proteinExistence type="predicted"/>
<dbReference type="Pfam" id="PF14329">
    <property type="entry name" value="DUF4386"/>
    <property type="match status" value="1"/>
</dbReference>
<dbReference type="RefSeq" id="WP_107822512.1">
    <property type="nucleotide sequence ID" value="NZ_OY782574.1"/>
</dbReference>
<comment type="caution">
    <text evidence="2">The sequence shown here is derived from an EMBL/GenBank/DDBJ whole genome shotgun (WGS) entry which is preliminary data.</text>
</comment>
<keyword evidence="1" id="KW-0812">Transmembrane</keyword>
<dbReference type="InterPro" id="IPR025495">
    <property type="entry name" value="DUF4386"/>
</dbReference>
<reference evidence="2 3" key="1">
    <citation type="submission" date="2018-04" db="EMBL/GenBank/DDBJ databases">
        <title>Genomic Encyclopedia of Archaeal and Bacterial Type Strains, Phase II (KMG-II): from individual species to whole genera.</title>
        <authorList>
            <person name="Goeker M."/>
        </authorList>
    </citation>
    <scope>NUCLEOTIDE SEQUENCE [LARGE SCALE GENOMIC DNA]</scope>
    <source>
        <strain evidence="2 3">DSM 28823</strain>
    </source>
</reference>
<feature type="transmembrane region" description="Helical" evidence="1">
    <location>
        <begin position="12"/>
        <end position="33"/>
    </location>
</feature>
<name>A0A2T5C166_9BACT</name>
<dbReference type="Proteomes" id="UP000243525">
    <property type="component" value="Unassembled WGS sequence"/>
</dbReference>
<protein>
    <submittedName>
        <fullName evidence="2">Uncharacterized protein DUF4386</fullName>
    </submittedName>
</protein>
<feature type="transmembrane region" description="Helical" evidence="1">
    <location>
        <begin position="175"/>
        <end position="198"/>
    </location>
</feature>
<feature type="transmembrane region" description="Helical" evidence="1">
    <location>
        <begin position="45"/>
        <end position="66"/>
    </location>
</feature>
<dbReference type="AlphaFoldDB" id="A0A2T5C166"/>
<gene>
    <name evidence="2" type="ORF">C8N47_109104</name>
</gene>
<feature type="transmembrane region" description="Helical" evidence="1">
    <location>
        <begin position="145"/>
        <end position="163"/>
    </location>
</feature>
<evidence type="ECO:0000256" key="1">
    <source>
        <dbReference type="SAM" id="Phobius"/>
    </source>
</evidence>
<keyword evidence="3" id="KW-1185">Reference proteome</keyword>
<sequence length="207" mass="22979">MSLRTLSKLAGTSYIVIFAAAVFANFFALESIIQNPLNAVQHEQLIIRLGIMAFLLTVAFDVVVAWALYKLYETHPLGALSSLFRMMHAVIMGVATFALPMVLNLTTTEAILKQINIFNTIWLIGLFFFGIHLILLAKILSKPRFITVFLAIAGAMYMIDTTAHFTMDDYDKFRIAFLTFVAVPSILGEMSLSVWLLAKGGKAKPNP</sequence>